<comment type="caution">
    <text evidence="2">The sequence shown here is derived from an EMBL/GenBank/DDBJ whole genome shotgun (WGS) entry which is preliminary data.</text>
</comment>
<sequence length="92" mass="9917">MSNQSNNRVDTSGNLAPVTSVGEWVVTLLILCIPIVNLIMLIIWACNNGNGNPNRANFSKAYFIMMAIGIVFYILILVMFGGMIAAAGSSTY</sequence>
<dbReference type="RefSeq" id="WP_100115970.1">
    <property type="nucleotide sequence ID" value="NZ_JBNPAZ010000008.1"/>
</dbReference>
<keyword evidence="1" id="KW-0812">Transmembrane</keyword>
<evidence type="ECO:0000313" key="3">
    <source>
        <dbReference type="Proteomes" id="UP000231094"/>
    </source>
</evidence>
<accession>A0A2N9Y1T3</accession>
<name>A0A2N9Y1T3_9NEIS</name>
<dbReference type="AlphaFoldDB" id="A0A2N9Y1T3"/>
<dbReference type="EMBL" id="MEIV01000075">
    <property type="protein sequence ID" value="PIT60693.1"/>
    <property type="molecule type" value="Genomic_DNA"/>
</dbReference>
<proteinExistence type="predicted"/>
<organism evidence="2 3">
    <name type="scientific">Snodgrassella alvi</name>
    <dbReference type="NCBI Taxonomy" id="1196083"/>
    <lineage>
        <taxon>Bacteria</taxon>
        <taxon>Pseudomonadati</taxon>
        <taxon>Pseudomonadota</taxon>
        <taxon>Betaproteobacteria</taxon>
        <taxon>Neisseriales</taxon>
        <taxon>Neisseriaceae</taxon>
        <taxon>Snodgrassella</taxon>
    </lineage>
</organism>
<reference evidence="2 3" key="1">
    <citation type="journal article" date="2017" name="MBio">
        <title>Type VI secretion-mediated competition in the bee gut microbiome.</title>
        <authorList>
            <person name="Steele M.I."/>
            <person name="Kwong W.K."/>
            <person name="Powell J.E."/>
            <person name="Whiteley M."/>
            <person name="Moran N.A."/>
        </authorList>
    </citation>
    <scope>NUCLEOTIDE SEQUENCE [LARGE SCALE GENOMIC DNA]</scope>
    <source>
        <strain evidence="2 3">PEB0171</strain>
    </source>
</reference>
<protein>
    <submittedName>
        <fullName evidence="2">Uncharacterized protein</fullName>
    </submittedName>
</protein>
<dbReference type="Proteomes" id="UP000231094">
    <property type="component" value="Unassembled WGS sequence"/>
</dbReference>
<gene>
    <name evidence="2" type="ORF">BHC47_08085</name>
</gene>
<feature type="transmembrane region" description="Helical" evidence="1">
    <location>
        <begin position="61"/>
        <end position="87"/>
    </location>
</feature>
<evidence type="ECO:0000256" key="1">
    <source>
        <dbReference type="SAM" id="Phobius"/>
    </source>
</evidence>
<keyword evidence="1" id="KW-0472">Membrane</keyword>
<keyword evidence="1" id="KW-1133">Transmembrane helix</keyword>
<feature type="transmembrane region" description="Helical" evidence="1">
    <location>
        <begin position="24"/>
        <end position="49"/>
    </location>
</feature>
<evidence type="ECO:0000313" key="2">
    <source>
        <dbReference type="EMBL" id="PIT60693.1"/>
    </source>
</evidence>